<feature type="compositionally biased region" description="Acidic residues" evidence="1">
    <location>
        <begin position="1"/>
        <end position="12"/>
    </location>
</feature>
<evidence type="ECO:0000313" key="2">
    <source>
        <dbReference type="EMBL" id="KAK9708182.1"/>
    </source>
</evidence>
<evidence type="ECO:0000313" key="3">
    <source>
        <dbReference type="Proteomes" id="UP001458880"/>
    </source>
</evidence>
<feature type="compositionally biased region" description="Basic and acidic residues" evidence="1">
    <location>
        <begin position="13"/>
        <end position="24"/>
    </location>
</feature>
<evidence type="ECO:0000256" key="1">
    <source>
        <dbReference type="SAM" id="MobiDB-lite"/>
    </source>
</evidence>
<dbReference type="AlphaFoldDB" id="A0AAW1JV13"/>
<keyword evidence="3" id="KW-1185">Reference proteome</keyword>
<feature type="region of interest" description="Disordered" evidence="1">
    <location>
        <begin position="1"/>
        <end position="68"/>
    </location>
</feature>
<gene>
    <name evidence="2" type="ORF">QE152_g27409</name>
</gene>
<dbReference type="Proteomes" id="UP001458880">
    <property type="component" value="Unassembled WGS sequence"/>
</dbReference>
<comment type="caution">
    <text evidence="2">The sequence shown here is derived from an EMBL/GenBank/DDBJ whole genome shotgun (WGS) entry which is preliminary data.</text>
</comment>
<feature type="compositionally biased region" description="Acidic residues" evidence="1">
    <location>
        <begin position="26"/>
        <end position="36"/>
    </location>
</feature>
<sequence length="95" mass="10191">MSDAEDGSEDPETSNRAERDRSLDMSDAEDGSEDGDDLRPRSSSFIRRGAGSGAVDITGRGGRSCSQPIRSSCAAEMKTNASCRKLHIPCKKLIK</sequence>
<protein>
    <submittedName>
        <fullName evidence="2">Uncharacterized protein</fullName>
    </submittedName>
</protein>
<reference evidence="2 3" key="1">
    <citation type="journal article" date="2024" name="BMC Genomics">
        <title>De novo assembly and annotation of Popillia japonica's genome with initial clues to its potential as an invasive pest.</title>
        <authorList>
            <person name="Cucini C."/>
            <person name="Boschi S."/>
            <person name="Funari R."/>
            <person name="Cardaioli E."/>
            <person name="Iannotti N."/>
            <person name="Marturano G."/>
            <person name="Paoli F."/>
            <person name="Bruttini M."/>
            <person name="Carapelli A."/>
            <person name="Frati F."/>
            <person name="Nardi F."/>
        </authorList>
    </citation>
    <scope>NUCLEOTIDE SEQUENCE [LARGE SCALE GENOMIC DNA]</scope>
    <source>
        <strain evidence="2">DMR45628</strain>
    </source>
</reference>
<organism evidence="2 3">
    <name type="scientific">Popillia japonica</name>
    <name type="common">Japanese beetle</name>
    <dbReference type="NCBI Taxonomy" id="7064"/>
    <lineage>
        <taxon>Eukaryota</taxon>
        <taxon>Metazoa</taxon>
        <taxon>Ecdysozoa</taxon>
        <taxon>Arthropoda</taxon>
        <taxon>Hexapoda</taxon>
        <taxon>Insecta</taxon>
        <taxon>Pterygota</taxon>
        <taxon>Neoptera</taxon>
        <taxon>Endopterygota</taxon>
        <taxon>Coleoptera</taxon>
        <taxon>Polyphaga</taxon>
        <taxon>Scarabaeiformia</taxon>
        <taxon>Scarabaeidae</taxon>
        <taxon>Rutelinae</taxon>
        <taxon>Popillia</taxon>
    </lineage>
</organism>
<dbReference type="EMBL" id="JASPKY010000335">
    <property type="protein sequence ID" value="KAK9708182.1"/>
    <property type="molecule type" value="Genomic_DNA"/>
</dbReference>
<proteinExistence type="predicted"/>
<name>A0AAW1JV13_POPJA</name>
<accession>A0AAW1JV13</accession>